<sequence>MAFKHMLLLSFLLLCLLSALTQGRRLGAEIESRGREGKVEPQFGKVKQQVQEVEEHDLGEGGDEVLVGMDYTPASRKSPVHN</sequence>
<keyword evidence="4" id="KW-1185">Reference proteome</keyword>
<feature type="signal peptide" evidence="2">
    <location>
        <begin position="1"/>
        <end position="23"/>
    </location>
</feature>
<evidence type="ECO:0000313" key="3">
    <source>
        <dbReference type="EnsemblPlants" id="Kaladp0043s0251.1.v1.1"/>
    </source>
</evidence>
<feature type="region of interest" description="Disordered" evidence="1">
    <location>
        <begin position="63"/>
        <end position="82"/>
    </location>
</feature>
<accession>A0A7N0TS37</accession>
<reference evidence="3" key="1">
    <citation type="submission" date="2021-01" db="UniProtKB">
        <authorList>
            <consortium name="EnsemblPlants"/>
        </authorList>
    </citation>
    <scope>IDENTIFICATION</scope>
</reference>
<dbReference type="AlphaFoldDB" id="A0A7N0TS37"/>
<evidence type="ECO:0000256" key="2">
    <source>
        <dbReference type="SAM" id="SignalP"/>
    </source>
</evidence>
<protein>
    <submittedName>
        <fullName evidence="3">Uncharacterized protein</fullName>
    </submittedName>
</protein>
<feature type="chain" id="PRO_5029887838" evidence="2">
    <location>
        <begin position="24"/>
        <end position="82"/>
    </location>
</feature>
<dbReference type="Gramene" id="Kaladp0043s0251.1.v1.1">
    <property type="protein sequence ID" value="Kaladp0043s0251.1.v1.1"/>
    <property type="gene ID" value="Kaladp0043s0251.v1.1"/>
</dbReference>
<proteinExistence type="predicted"/>
<evidence type="ECO:0000256" key="1">
    <source>
        <dbReference type="SAM" id="MobiDB-lite"/>
    </source>
</evidence>
<dbReference type="Proteomes" id="UP000594263">
    <property type="component" value="Unplaced"/>
</dbReference>
<keyword evidence="2" id="KW-0732">Signal</keyword>
<dbReference type="InterPro" id="IPR049306">
    <property type="entry name" value="GLV1-2"/>
</dbReference>
<organism evidence="3 4">
    <name type="scientific">Kalanchoe fedtschenkoi</name>
    <name type="common">Lavender scallops</name>
    <name type="synonym">South American air plant</name>
    <dbReference type="NCBI Taxonomy" id="63787"/>
    <lineage>
        <taxon>Eukaryota</taxon>
        <taxon>Viridiplantae</taxon>
        <taxon>Streptophyta</taxon>
        <taxon>Embryophyta</taxon>
        <taxon>Tracheophyta</taxon>
        <taxon>Spermatophyta</taxon>
        <taxon>Magnoliopsida</taxon>
        <taxon>eudicotyledons</taxon>
        <taxon>Gunneridae</taxon>
        <taxon>Pentapetalae</taxon>
        <taxon>Saxifragales</taxon>
        <taxon>Crassulaceae</taxon>
        <taxon>Kalanchoe</taxon>
    </lineage>
</organism>
<evidence type="ECO:0000313" key="4">
    <source>
        <dbReference type="Proteomes" id="UP000594263"/>
    </source>
</evidence>
<dbReference type="Pfam" id="PF21529">
    <property type="entry name" value="GLV1-2"/>
    <property type="match status" value="1"/>
</dbReference>
<dbReference type="EnsemblPlants" id="Kaladp0043s0251.1.v1.1">
    <property type="protein sequence ID" value="Kaladp0043s0251.1.v1.1"/>
    <property type="gene ID" value="Kaladp0043s0251.v1.1"/>
</dbReference>
<name>A0A7N0TS37_KALFE</name>